<dbReference type="GO" id="GO:0052621">
    <property type="term" value="F:diguanylate cyclase activity"/>
    <property type="evidence" value="ECO:0007669"/>
    <property type="project" value="UniProtKB-EC"/>
</dbReference>
<feature type="transmembrane region" description="Helical" evidence="3">
    <location>
        <begin position="122"/>
        <end position="138"/>
    </location>
</feature>
<feature type="domain" description="PAC" evidence="4">
    <location>
        <begin position="285"/>
        <end position="335"/>
    </location>
</feature>
<dbReference type="EMBL" id="CM001368">
    <property type="protein sequence ID" value="EHJ47726.1"/>
    <property type="molecule type" value="Genomic_DNA"/>
</dbReference>
<dbReference type="GO" id="GO:1902201">
    <property type="term" value="P:negative regulation of bacterial-type flagellum-dependent cell motility"/>
    <property type="evidence" value="ECO:0007669"/>
    <property type="project" value="TreeGrafter"/>
</dbReference>
<dbReference type="SUPFAM" id="SSF55073">
    <property type="entry name" value="Nucleotide cyclase"/>
    <property type="match status" value="1"/>
</dbReference>
<feature type="transmembrane region" description="Helical" evidence="3">
    <location>
        <begin position="100"/>
        <end position="116"/>
    </location>
</feature>
<dbReference type="SUPFAM" id="SSF55785">
    <property type="entry name" value="PYP-like sensor domain (PAS domain)"/>
    <property type="match status" value="1"/>
</dbReference>
<name>G7Q904_9BACT</name>
<dbReference type="PROSITE" id="PS50113">
    <property type="entry name" value="PAC"/>
    <property type="match status" value="1"/>
</dbReference>
<feature type="transmembrane region" description="Helical" evidence="3">
    <location>
        <begin position="39"/>
        <end position="57"/>
    </location>
</feature>
<dbReference type="CDD" id="cd00130">
    <property type="entry name" value="PAS"/>
    <property type="match status" value="1"/>
</dbReference>
<dbReference type="InterPro" id="IPR050469">
    <property type="entry name" value="Diguanylate_Cyclase"/>
</dbReference>
<dbReference type="GO" id="GO:0005886">
    <property type="term" value="C:plasma membrane"/>
    <property type="evidence" value="ECO:0007669"/>
    <property type="project" value="TreeGrafter"/>
</dbReference>
<dbReference type="SMART" id="SM00267">
    <property type="entry name" value="GGDEF"/>
    <property type="match status" value="1"/>
</dbReference>
<gene>
    <name evidence="6" type="ORF">DFW101_1718</name>
</gene>
<dbReference type="Pfam" id="PF00989">
    <property type="entry name" value="PAS"/>
    <property type="match status" value="1"/>
</dbReference>
<keyword evidence="3" id="KW-0472">Membrane</keyword>
<dbReference type="OrthoDB" id="9812260at2"/>
<dbReference type="Pfam" id="PF00990">
    <property type="entry name" value="GGDEF"/>
    <property type="match status" value="1"/>
</dbReference>
<dbReference type="HOGENOM" id="CLU_041402_0_0_7"/>
<dbReference type="PANTHER" id="PTHR45138:SF9">
    <property type="entry name" value="DIGUANYLATE CYCLASE DGCM-RELATED"/>
    <property type="match status" value="1"/>
</dbReference>
<dbReference type="PROSITE" id="PS50887">
    <property type="entry name" value="GGDEF"/>
    <property type="match status" value="1"/>
</dbReference>
<feature type="transmembrane region" description="Helical" evidence="3">
    <location>
        <begin position="145"/>
        <end position="163"/>
    </location>
</feature>
<dbReference type="Gene3D" id="3.30.70.270">
    <property type="match status" value="1"/>
</dbReference>
<reference evidence="7" key="1">
    <citation type="journal article" date="2015" name="Genome Announc.">
        <title>High-Quality Draft Genome Sequence of Desulfovibrio carbinoliphilus FW-101-2B, an Organic Acid-Oxidizing Sulfate-Reducing Bacterium Isolated from Uranium(VI)-Contaminated Groundwater.</title>
        <authorList>
            <person name="Ramsay B.D."/>
            <person name="Hwang C."/>
            <person name="Woo H.L."/>
            <person name="Carroll S.L."/>
            <person name="Lucas S."/>
            <person name="Han J."/>
            <person name="Lapidus A.L."/>
            <person name="Cheng J.F."/>
            <person name="Goodwin L.A."/>
            <person name="Pitluck S."/>
            <person name="Peters L."/>
            <person name="Chertkov O."/>
            <person name="Held B."/>
            <person name="Detter J.C."/>
            <person name="Han C.S."/>
            <person name="Tapia R."/>
            <person name="Land M.L."/>
            <person name="Hauser L.J."/>
            <person name="Kyrpides N.C."/>
            <person name="Ivanova N.N."/>
            <person name="Mikhailova N."/>
            <person name="Pagani I."/>
            <person name="Woyke T."/>
            <person name="Arkin A.P."/>
            <person name="Dehal P."/>
            <person name="Chivian D."/>
            <person name="Criddle C.S."/>
            <person name="Wu W."/>
            <person name="Chakraborty R."/>
            <person name="Hazen T.C."/>
            <person name="Fields M.W."/>
        </authorList>
    </citation>
    <scope>NUCLEOTIDE SEQUENCE [LARGE SCALE GENOMIC DNA]</scope>
    <source>
        <strain evidence="7">FW-101-2B</strain>
    </source>
</reference>
<accession>G7Q904</accession>
<proteinExistence type="predicted"/>
<organism evidence="6 7">
    <name type="scientific">Solidesulfovibrio carbinoliphilus subsp. oakridgensis</name>
    <dbReference type="NCBI Taxonomy" id="694327"/>
    <lineage>
        <taxon>Bacteria</taxon>
        <taxon>Pseudomonadati</taxon>
        <taxon>Thermodesulfobacteriota</taxon>
        <taxon>Desulfovibrionia</taxon>
        <taxon>Desulfovibrionales</taxon>
        <taxon>Desulfovibrionaceae</taxon>
        <taxon>Solidesulfovibrio</taxon>
    </lineage>
</organism>
<dbReference type="Gene3D" id="3.30.450.20">
    <property type="entry name" value="PAS domain"/>
    <property type="match status" value="1"/>
</dbReference>
<dbReference type="InterPro" id="IPR000160">
    <property type="entry name" value="GGDEF_dom"/>
</dbReference>
<dbReference type="CDD" id="cd01949">
    <property type="entry name" value="GGDEF"/>
    <property type="match status" value="1"/>
</dbReference>
<dbReference type="AlphaFoldDB" id="G7Q904"/>
<dbReference type="GO" id="GO:0006355">
    <property type="term" value="P:regulation of DNA-templated transcription"/>
    <property type="evidence" value="ECO:0007669"/>
    <property type="project" value="InterPro"/>
</dbReference>
<feature type="transmembrane region" description="Helical" evidence="3">
    <location>
        <begin position="69"/>
        <end position="88"/>
    </location>
</feature>
<keyword evidence="7" id="KW-1185">Reference proteome</keyword>
<dbReference type="InterPro" id="IPR013767">
    <property type="entry name" value="PAS_fold"/>
</dbReference>
<dbReference type="EC" id="2.7.7.65" evidence="1"/>
<evidence type="ECO:0000256" key="2">
    <source>
        <dbReference type="ARBA" id="ARBA00034247"/>
    </source>
</evidence>
<dbReference type="PANTHER" id="PTHR45138">
    <property type="entry name" value="REGULATORY COMPONENTS OF SENSORY TRANSDUCTION SYSTEM"/>
    <property type="match status" value="1"/>
</dbReference>
<sequence length="507" mass="54298">MQAVTSSSAPRPFTPGGEFRAPGLEAKYRAERLPETLRHVRLAFLGAFGVNVLFYLSDWRFYGQPHFPAALAARTAIVAASLLCLGLTGRVRAFPQLDRLCAGWSVPVIAAGAILVTPHTDVALFIIFVLPVIFYLALPMSFSRTLAAGLGCSAATLAGYLSQAPVRDTAVGLGLAMLTENVVLALLLIRANRLQRLAWDATRAARAAGEGLAQHRQALQTVLQAVPAPLVIVARDSRRVLQSNDAARAFFGEAACQGRPALDSFFDRRELARLAGRLRDRGHVEEFETRLSWPDGTVRDVLLAATRIVFGSVEAVVAIVMDITGRKEMEAHLQLLANTDPLTGLANRARFFAAAAAAIRRTQREGRPLSVVMLDLDHFKAINDTHGPEAGDAFLKALAGLCRDLLRGQYLAARIGGEEFALLLPDTDTAGALALADRLRLATAGRPLAGLDQTVTLSAGVSEVRAGETTVDAVLSRADQALYAAKHAGRNHVLVYGDLLGPDALKN</sequence>
<dbReference type="InterPro" id="IPR000014">
    <property type="entry name" value="PAS"/>
</dbReference>
<feature type="domain" description="GGDEF" evidence="5">
    <location>
        <begin position="367"/>
        <end position="498"/>
    </location>
</feature>
<evidence type="ECO:0000313" key="7">
    <source>
        <dbReference type="Proteomes" id="UP000004662"/>
    </source>
</evidence>
<evidence type="ECO:0000259" key="4">
    <source>
        <dbReference type="PROSITE" id="PS50113"/>
    </source>
</evidence>
<dbReference type="FunFam" id="3.30.70.270:FF:000001">
    <property type="entry name" value="Diguanylate cyclase domain protein"/>
    <property type="match status" value="1"/>
</dbReference>
<dbReference type="STRING" id="694327.DFW101_1718"/>
<keyword evidence="3" id="KW-1133">Transmembrane helix</keyword>
<dbReference type="InterPro" id="IPR043128">
    <property type="entry name" value="Rev_trsase/Diguanyl_cyclase"/>
</dbReference>
<dbReference type="GO" id="GO:0043709">
    <property type="term" value="P:cell adhesion involved in single-species biofilm formation"/>
    <property type="evidence" value="ECO:0007669"/>
    <property type="project" value="TreeGrafter"/>
</dbReference>
<dbReference type="NCBIfam" id="TIGR00229">
    <property type="entry name" value="sensory_box"/>
    <property type="match status" value="1"/>
</dbReference>
<dbReference type="eggNOG" id="COG5001">
    <property type="taxonomic scope" value="Bacteria"/>
</dbReference>
<evidence type="ECO:0000313" key="6">
    <source>
        <dbReference type="EMBL" id="EHJ47726.1"/>
    </source>
</evidence>
<evidence type="ECO:0000256" key="3">
    <source>
        <dbReference type="SAM" id="Phobius"/>
    </source>
</evidence>
<feature type="transmembrane region" description="Helical" evidence="3">
    <location>
        <begin position="169"/>
        <end position="189"/>
    </location>
</feature>
<dbReference type="Proteomes" id="UP000004662">
    <property type="component" value="Chromosome"/>
</dbReference>
<dbReference type="NCBIfam" id="TIGR00254">
    <property type="entry name" value="GGDEF"/>
    <property type="match status" value="1"/>
</dbReference>
<comment type="catalytic activity">
    <reaction evidence="2">
        <text>2 GTP = 3',3'-c-di-GMP + 2 diphosphate</text>
        <dbReference type="Rhea" id="RHEA:24898"/>
        <dbReference type="ChEBI" id="CHEBI:33019"/>
        <dbReference type="ChEBI" id="CHEBI:37565"/>
        <dbReference type="ChEBI" id="CHEBI:58805"/>
        <dbReference type="EC" id="2.7.7.65"/>
    </reaction>
</comment>
<protein>
    <recommendedName>
        <fullName evidence="1">diguanylate cyclase</fullName>
        <ecNumber evidence="1">2.7.7.65</ecNumber>
    </recommendedName>
</protein>
<dbReference type="InterPro" id="IPR035965">
    <property type="entry name" value="PAS-like_dom_sf"/>
</dbReference>
<dbReference type="InterPro" id="IPR029787">
    <property type="entry name" value="Nucleotide_cyclase"/>
</dbReference>
<keyword evidence="3" id="KW-0812">Transmembrane</keyword>
<evidence type="ECO:0000256" key="1">
    <source>
        <dbReference type="ARBA" id="ARBA00012528"/>
    </source>
</evidence>
<evidence type="ECO:0000259" key="5">
    <source>
        <dbReference type="PROSITE" id="PS50887"/>
    </source>
</evidence>
<dbReference type="InterPro" id="IPR000700">
    <property type="entry name" value="PAS-assoc_C"/>
</dbReference>